<keyword evidence="2" id="KW-0325">Glycoprotein</keyword>
<accession>A0A2P2QLV8</accession>
<protein>
    <recommendedName>
        <fullName evidence="4">Phytocyanin domain-containing protein</fullName>
    </recommendedName>
</protein>
<dbReference type="PANTHER" id="PTHR33021">
    <property type="entry name" value="BLUE COPPER PROTEIN"/>
    <property type="match status" value="1"/>
</dbReference>
<dbReference type="Pfam" id="PF02298">
    <property type="entry name" value="Cu_bind_like"/>
    <property type="match status" value="1"/>
</dbReference>
<evidence type="ECO:0000256" key="1">
    <source>
        <dbReference type="ARBA" id="ARBA00023157"/>
    </source>
</evidence>
<keyword evidence="1" id="KW-1015">Disulfide bond</keyword>
<sequence>MAIVKTLTMALIIVSASVSLGGIWVEAREHHVVGGDLGWDPSTDIGYWASSKIFRVGDEIWFSYSAAHGMIAEVRTKDEYEACDVSNPIKMYTDGVNGISLDGEGIRYFASSNMASCKSGLKLQVEVMPHDTSDALKVPTPEASASDAVAAEPTYSGATHLPASFTLLLAGFFICFMGM</sequence>
<dbReference type="InterPro" id="IPR003245">
    <property type="entry name" value="Phytocyanin_dom"/>
</dbReference>
<dbReference type="InterPro" id="IPR008972">
    <property type="entry name" value="Cupredoxin"/>
</dbReference>
<reference evidence="5" key="1">
    <citation type="submission" date="2018-02" db="EMBL/GenBank/DDBJ databases">
        <title>Rhizophora mucronata_Transcriptome.</title>
        <authorList>
            <person name="Meera S.P."/>
            <person name="Sreeshan A."/>
            <person name="Augustine A."/>
        </authorList>
    </citation>
    <scope>NUCLEOTIDE SEQUENCE</scope>
    <source>
        <tissue evidence="5">Leaf</tissue>
    </source>
</reference>
<dbReference type="PROSITE" id="PS51485">
    <property type="entry name" value="PHYTOCYANIN"/>
    <property type="match status" value="1"/>
</dbReference>
<dbReference type="SUPFAM" id="SSF49503">
    <property type="entry name" value="Cupredoxins"/>
    <property type="match status" value="1"/>
</dbReference>
<organism evidence="5">
    <name type="scientific">Rhizophora mucronata</name>
    <name type="common">Asiatic mangrove</name>
    <dbReference type="NCBI Taxonomy" id="61149"/>
    <lineage>
        <taxon>Eukaryota</taxon>
        <taxon>Viridiplantae</taxon>
        <taxon>Streptophyta</taxon>
        <taxon>Embryophyta</taxon>
        <taxon>Tracheophyta</taxon>
        <taxon>Spermatophyta</taxon>
        <taxon>Magnoliopsida</taxon>
        <taxon>eudicotyledons</taxon>
        <taxon>Gunneridae</taxon>
        <taxon>Pentapetalae</taxon>
        <taxon>rosids</taxon>
        <taxon>fabids</taxon>
        <taxon>Malpighiales</taxon>
        <taxon>Rhizophoraceae</taxon>
        <taxon>Rhizophora</taxon>
    </lineage>
</organism>
<proteinExistence type="predicted"/>
<dbReference type="GO" id="GO:0009055">
    <property type="term" value="F:electron transfer activity"/>
    <property type="evidence" value="ECO:0007669"/>
    <property type="project" value="InterPro"/>
</dbReference>
<evidence type="ECO:0000256" key="2">
    <source>
        <dbReference type="ARBA" id="ARBA00023180"/>
    </source>
</evidence>
<evidence type="ECO:0000259" key="4">
    <source>
        <dbReference type="PROSITE" id="PS51485"/>
    </source>
</evidence>
<dbReference type="FunFam" id="2.60.40.420:FF:000034">
    <property type="entry name" value="Cupredoxin superfamily protein"/>
    <property type="match status" value="1"/>
</dbReference>
<evidence type="ECO:0000256" key="3">
    <source>
        <dbReference type="SAM" id="SignalP"/>
    </source>
</evidence>
<dbReference type="InterPro" id="IPR039391">
    <property type="entry name" value="Phytocyanin-like"/>
</dbReference>
<name>A0A2P2QLV8_RHIMU</name>
<dbReference type="AlphaFoldDB" id="A0A2P2QLV8"/>
<keyword evidence="3" id="KW-0732">Signal</keyword>
<dbReference type="EMBL" id="GGEC01087516">
    <property type="protein sequence ID" value="MBX68000.1"/>
    <property type="molecule type" value="Transcribed_RNA"/>
</dbReference>
<feature type="signal peptide" evidence="3">
    <location>
        <begin position="1"/>
        <end position="21"/>
    </location>
</feature>
<dbReference type="CDD" id="cd04216">
    <property type="entry name" value="Phytocyanin"/>
    <property type="match status" value="1"/>
</dbReference>
<dbReference type="Gene3D" id="2.60.40.420">
    <property type="entry name" value="Cupredoxins - blue copper proteins"/>
    <property type="match status" value="1"/>
</dbReference>
<dbReference type="GO" id="GO:0005886">
    <property type="term" value="C:plasma membrane"/>
    <property type="evidence" value="ECO:0007669"/>
    <property type="project" value="TreeGrafter"/>
</dbReference>
<feature type="domain" description="Phytocyanin" evidence="4">
    <location>
        <begin position="29"/>
        <end position="129"/>
    </location>
</feature>
<feature type="chain" id="PRO_5015134986" description="Phytocyanin domain-containing protein" evidence="3">
    <location>
        <begin position="22"/>
        <end position="179"/>
    </location>
</feature>
<evidence type="ECO:0000313" key="5">
    <source>
        <dbReference type="EMBL" id="MBX68000.1"/>
    </source>
</evidence>
<dbReference type="PANTHER" id="PTHR33021:SF31">
    <property type="entry name" value="OS02G0720100 PROTEIN"/>
    <property type="match status" value="1"/>
</dbReference>